<dbReference type="OrthoDB" id="713485at2"/>
<name>A0A5M3XU25_9ACTN</name>
<dbReference type="PANTHER" id="PTHR36156:SF2">
    <property type="entry name" value="CUPIN TYPE-2 DOMAIN-CONTAINING PROTEIN"/>
    <property type="match status" value="1"/>
</dbReference>
<dbReference type="AlphaFoldDB" id="A0A5M3XU25"/>
<dbReference type="InterPro" id="IPR014710">
    <property type="entry name" value="RmlC-like_jellyroll"/>
</dbReference>
<organism evidence="2 3">
    <name type="scientific">Acrocarpospora pleiomorpha</name>
    <dbReference type="NCBI Taxonomy" id="90975"/>
    <lineage>
        <taxon>Bacteria</taxon>
        <taxon>Bacillati</taxon>
        <taxon>Actinomycetota</taxon>
        <taxon>Actinomycetes</taxon>
        <taxon>Streptosporangiales</taxon>
        <taxon>Streptosporangiaceae</taxon>
        <taxon>Acrocarpospora</taxon>
    </lineage>
</organism>
<dbReference type="InterPro" id="IPR047142">
    <property type="entry name" value="OryJ/VirC-like"/>
</dbReference>
<gene>
    <name evidence="2" type="ORF">Aple_072850</name>
</gene>
<dbReference type="Pfam" id="PF07883">
    <property type="entry name" value="Cupin_2"/>
    <property type="match status" value="1"/>
</dbReference>
<evidence type="ECO:0000259" key="1">
    <source>
        <dbReference type="Pfam" id="PF07883"/>
    </source>
</evidence>
<evidence type="ECO:0000313" key="3">
    <source>
        <dbReference type="Proteomes" id="UP000377595"/>
    </source>
</evidence>
<evidence type="ECO:0000313" key="2">
    <source>
        <dbReference type="EMBL" id="GES24386.1"/>
    </source>
</evidence>
<dbReference type="SUPFAM" id="SSF51182">
    <property type="entry name" value="RmlC-like cupins"/>
    <property type="match status" value="1"/>
</dbReference>
<dbReference type="CDD" id="cd02231">
    <property type="entry name" value="cupin_BLL6423-like"/>
    <property type="match status" value="1"/>
</dbReference>
<accession>A0A5M3XU25</accession>
<sequence>MQDIKRVRVVVTGDRDGRSYISSDAPALGALVQPGRPTALTDVWHVAGVPADPTDSGEPPTDRPFTLAPPASGIVFRVVQFDPVSADEIAAMDGREIFAAMNASADHVGGETSPFMHRTRSLDFGLVLEGSLTMLLDDDVTEVSAGDIIIQRATSHAWENRGSQRALVAFVLVSAM</sequence>
<dbReference type="Proteomes" id="UP000377595">
    <property type="component" value="Unassembled WGS sequence"/>
</dbReference>
<keyword evidence="3" id="KW-1185">Reference proteome</keyword>
<dbReference type="InterPro" id="IPR013096">
    <property type="entry name" value="Cupin_2"/>
</dbReference>
<comment type="caution">
    <text evidence="2">The sequence shown here is derived from an EMBL/GenBank/DDBJ whole genome shotgun (WGS) entry which is preliminary data.</text>
</comment>
<dbReference type="InterPro" id="IPR011051">
    <property type="entry name" value="RmlC_Cupin_sf"/>
</dbReference>
<dbReference type="Gene3D" id="2.60.120.10">
    <property type="entry name" value="Jelly Rolls"/>
    <property type="match status" value="1"/>
</dbReference>
<dbReference type="EMBL" id="BLAF01000051">
    <property type="protein sequence ID" value="GES24386.1"/>
    <property type="molecule type" value="Genomic_DNA"/>
</dbReference>
<proteinExistence type="predicted"/>
<dbReference type="PANTHER" id="PTHR36156">
    <property type="entry name" value="SLR2101 PROTEIN"/>
    <property type="match status" value="1"/>
</dbReference>
<reference evidence="2 3" key="1">
    <citation type="submission" date="2019-10" db="EMBL/GenBank/DDBJ databases">
        <title>Whole genome shotgun sequence of Acrocarpospora pleiomorpha NBRC 16267.</title>
        <authorList>
            <person name="Ichikawa N."/>
            <person name="Kimura A."/>
            <person name="Kitahashi Y."/>
            <person name="Komaki H."/>
            <person name="Oguchi A."/>
        </authorList>
    </citation>
    <scope>NUCLEOTIDE SEQUENCE [LARGE SCALE GENOMIC DNA]</scope>
    <source>
        <strain evidence="2 3">NBRC 16267</strain>
    </source>
</reference>
<feature type="domain" description="Cupin type-2" evidence="1">
    <location>
        <begin position="109"/>
        <end position="168"/>
    </location>
</feature>
<dbReference type="RefSeq" id="WP_155349234.1">
    <property type="nucleotide sequence ID" value="NZ_BAAAHM010000041.1"/>
</dbReference>
<protein>
    <submittedName>
        <fullName evidence="2">Cupin</fullName>
    </submittedName>
</protein>